<keyword evidence="3" id="KW-1185">Reference proteome</keyword>
<dbReference type="HOGENOM" id="CLU_2171023_0_0_1"/>
<dbReference type="EMBL" id="AFBI03000067">
    <property type="protein sequence ID" value="EJW02520.1"/>
    <property type="molecule type" value="Genomic_DNA"/>
</dbReference>
<evidence type="ECO:0000256" key="1">
    <source>
        <dbReference type="SAM" id="Phobius"/>
    </source>
</evidence>
<feature type="transmembrane region" description="Helical" evidence="1">
    <location>
        <begin position="12"/>
        <end position="36"/>
    </location>
</feature>
<reference evidence="3" key="2">
    <citation type="submission" date="2015-07" db="EMBL/GenBank/DDBJ databases">
        <title>Contrasting host-pathogen interactions and genome evolution in two generalist and specialist microsporidian pathogens of mosquitoes.</title>
        <authorList>
            <consortium name="The Broad Institute Genomics Platform"/>
            <consortium name="The Broad Institute Genome Sequencing Center for Infectious Disease"/>
            <person name="Cuomo C.A."/>
            <person name="Sanscrainte N.D."/>
            <person name="Goldberg J.M."/>
            <person name="Heiman D."/>
            <person name="Young S."/>
            <person name="Zeng Q."/>
            <person name="Becnel J.J."/>
            <person name="Birren B.W."/>
        </authorList>
    </citation>
    <scope>NUCLEOTIDE SEQUENCE [LARGE SCALE GENOMIC DNA]</scope>
    <source>
        <strain evidence="3">USNM 41457</strain>
    </source>
</reference>
<dbReference type="Proteomes" id="UP000003163">
    <property type="component" value="Unassembled WGS sequence"/>
</dbReference>
<proteinExistence type="predicted"/>
<evidence type="ECO:0000313" key="2">
    <source>
        <dbReference type="EMBL" id="EJW02520.1"/>
    </source>
</evidence>
<organism evidence="2 3">
    <name type="scientific">Edhazardia aedis (strain USNM 41457)</name>
    <name type="common">Microsporidian parasite</name>
    <dbReference type="NCBI Taxonomy" id="1003232"/>
    <lineage>
        <taxon>Eukaryota</taxon>
        <taxon>Fungi</taxon>
        <taxon>Fungi incertae sedis</taxon>
        <taxon>Microsporidia</taxon>
        <taxon>Edhazardia</taxon>
    </lineage>
</organism>
<keyword evidence="1" id="KW-1133">Transmembrane helix</keyword>
<accession>J9DIT4</accession>
<dbReference type="VEuPathDB" id="MicrosporidiaDB:EDEG_03074"/>
<dbReference type="InParanoid" id="J9DIT4"/>
<evidence type="ECO:0000313" key="3">
    <source>
        <dbReference type="Proteomes" id="UP000003163"/>
    </source>
</evidence>
<keyword evidence="1" id="KW-0812">Transmembrane</keyword>
<protein>
    <submittedName>
        <fullName evidence="2">Uncharacterized protein</fullName>
    </submittedName>
</protein>
<comment type="caution">
    <text evidence="2">The sequence shown here is derived from an EMBL/GenBank/DDBJ whole genome shotgun (WGS) entry which is preliminary data.</text>
</comment>
<sequence length="110" mass="13367">MWVELNIIKEKPLIASLIYKINIGSTMILFLFYFCAINMKTRFLRNFSFLVTLEIPFMYHLYSNDYCKHLILTTIFAHYQDPMLNFFYLCLRPKNILLYHNSFVCFRSRI</sequence>
<dbReference type="AlphaFoldDB" id="J9DIT4"/>
<reference evidence="2 3" key="1">
    <citation type="submission" date="2011-08" db="EMBL/GenBank/DDBJ databases">
        <authorList>
            <person name="Liu Z.J."/>
            <person name="Shi F.L."/>
            <person name="Lu J.Q."/>
            <person name="Li M."/>
            <person name="Wang Z.L."/>
        </authorList>
    </citation>
    <scope>NUCLEOTIDE SEQUENCE [LARGE SCALE GENOMIC DNA]</scope>
    <source>
        <strain evidence="2 3">USNM 41457</strain>
    </source>
</reference>
<keyword evidence="1" id="KW-0472">Membrane</keyword>
<name>J9DIT4_EDHAE</name>
<gene>
    <name evidence="2" type="ORF">EDEG_03074</name>
</gene>